<evidence type="ECO:0000256" key="5">
    <source>
        <dbReference type="SAM" id="SignalP"/>
    </source>
</evidence>
<proteinExistence type="inferred from homology"/>
<dbReference type="Pfam" id="PF13458">
    <property type="entry name" value="Peripla_BP_6"/>
    <property type="match status" value="1"/>
</dbReference>
<dbReference type="PANTHER" id="PTHR47151">
    <property type="entry name" value="LEU/ILE/VAL-BINDING ABC TRANSPORTER SUBUNIT"/>
    <property type="match status" value="1"/>
</dbReference>
<comment type="similarity">
    <text evidence="1">Belongs to the leucine-binding protein family.</text>
</comment>
<feature type="domain" description="Leucine-binding protein" evidence="6">
    <location>
        <begin position="26"/>
        <end position="362"/>
    </location>
</feature>
<evidence type="ECO:0000256" key="2">
    <source>
        <dbReference type="ARBA" id="ARBA00022448"/>
    </source>
</evidence>
<evidence type="ECO:0000313" key="7">
    <source>
        <dbReference type="EMBL" id="SFV73001.1"/>
    </source>
</evidence>
<feature type="signal peptide" evidence="5">
    <location>
        <begin position="1"/>
        <end position="23"/>
    </location>
</feature>
<name>A0A1K1LE50_9BACT</name>
<dbReference type="PRINTS" id="PR00337">
    <property type="entry name" value="LEUILEVALBP"/>
</dbReference>
<dbReference type="InterPro" id="IPR028082">
    <property type="entry name" value="Peripla_BP_I"/>
</dbReference>
<sequence>MKKCMTWLMAALCSVAVAAPAVAADTIKIGVQGAHSGDLASYGVPSLNAAKIVIEEANAKGGVLGKKIELVSQDDQCKPELATNAATKLISDKVVAIMGPICSGATNASLPMFESANIISISPTATTPALTLEGKHPLFLRTVANDNAQAQLTSSYITDVLKAKKVAYLHDNGEYGKGFAQQNRTILEKAGVETVLFEAVTPDAVDFSAVVRKLRRAKADVLVFGGYQNTASKLVQQMRRDRVKTPLIGPDGVKDETFLKMTGKDSEGVMASYPKDTSTLPMYKQARDAHVKQFGSEPGFGYYNAYAAIQALLKAIEVAGSTDTDKIMAALKSTEVDTPLGKMSFNKAGDATGLGLSVYVVKDGKFVESDHSITLH</sequence>
<dbReference type="Proteomes" id="UP000186323">
    <property type="component" value="Chromosome I"/>
</dbReference>
<evidence type="ECO:0000256" key="3">
    <source>
        <dbReference type="ARBA" id="ARBA00022729"/>
    </source>
</evidence>
<gene>
    <name evidence="7" type="ORF">DESPIGER_1149</name>
</gene>
<evidence type="ECO:0000256" key="1">
    <source>
        <dbReference type="ARBA" id="ARBA00010062"/>
    </source>
</evidence>
<evidence type="ECO:0000313" key="8">
    <source>
        <dbReference type="Proteomes" id="UP000186323"/>
    </source>
</evidence>
<dbReference type="Gene3D" id="3.40.50.2300">
    <property type="match status" value="2"/>
</dbReference>
<dbReference type="InterPro" id="IPR000709">
    <property type="entry name" value="Leu_Ile_Val-bd"/>
</dbReference>
<organism evidence="7 8">
    <name type="scientific">Desulfovibrio piger</name>
    <dbReference type="NCBI Taxonomy" id="901"/>
    <lineage>
        <taxon>Bacteria</taxon>
        <taxon>Pseudomonadati</taxon>
        <taxon>Thermodesulfobacteriota</taxon>
        <taxon>Desulfovibrionia</taxon>
        <taxon>Desulfovibrionales</taxon>
        <taxon>Desulfovibrionaceae</taxon>
        <taxon>Desulfovibrio</taxon>
    </lineage>
</organism>
<dbReference type="EMBL" id="LT630450">
    <property type="protein sequence ID" value="SFV73001.1"/>
    <property type="molecule type" value="Genomic_DNA"/>
</dbReference>
<evidence type="ECO:0000256" key="4">
    <source>
        <dbReference type="ARBA" id="ARBA00022970"/>
    </source>
</evidence>
<keyword evidence="4" id="KW-0029">Amino-acid transport</keyword>
<keyword evidence="2" id="KW-0813">Transport</keyword>
<dbReference type="InterPro" id="IPR028081">
    <property type="entry name" value="Leu-bd"/>
</dbReference>
<keyword evidence="3 5" id="KW-0732">Signal</keyword>
<dbReference type="AlphaFoldDB" id="A0A1K1LE50"/>
<dbReference type="PANTHER" id="PTHR47151:SF2">
    <property type="entry name" value="AMINO ACID BINDING PROTEIN"/>
    <property type="match status" value="1"/>
</dbReference>
<accession>A0A1K1LE50</accession>
<feature type="chain" id="PRO_5009665141" evidence="5">
    <location>
        <begin position="24"/>
        <end position="376"/>
    </location>
</feature>
<reference evidence="8" key="1">
    <citation type="submission" date="2016-10" db="EMBL/GenBank/DDBJ databases">
        <authorList>
            <person name="Wegmann U."/>
        </authorList>
    </citation>
    <scope>NUCLEOTIDE SEQUENCE [LARGE SCALE GENOMIC DNA]</scope>
</reference>
<dbReference type="CDD" id="cd06342">
    <property type="entry name" value="PBP1_ABC_LIVBP-like"/>
    <property type="match status" value="1"/>
</dbReference>
<dbReference type="SUPFAM" id="SSF53822">
    <property type="entry name" value="Periplasmic binding protein-like I"/>
    <property type="match status" value="1"/>
</dbReference>
<dbReference type="RefSeq" id="WP_072334190.1">
    <property type="nucleotide sequence ID" value="NZ_LT630450.1"/>
</dbReference>
<dbReference type="GO" id="GO:0006865">
    <property type="term" value="P:amino acid transport"/>
    <property type="evidence" value="ECO:0007669"/>
    <property type="project" value="UniProtKB-KW"/>
</dbReference>
<keyword evidence="8" id="KW-1185">Reference proteome</keyword>
<protein>
    <submittedName>
        <fullName evidence="7">Branched-chain amino acid ABC transporter, amino acid-binding protein (TC 3.A.1.4.1)</fullName>
    </submittedName>
</protein>
<evidence type="ECO:0000259" key="6">
    <source>
        <dbReference type="Pfam" id="PF13458"/>
    </source>
</evidence>
<dbReference type="KEGG" id="dpg:DESPIGER_1149"/>